<feature type="region of interest" description="Disordered" evidence="1">
    <location>
        <begin position="1"/>
        <end position="68"/>
    </location>
</feature>
<reference evidence="2" key="1">
    <citation type="submission" date="2022-07" db="EMBL/GenBank/DDBJ databases">
        <title>Phylogenomic reconstructions and comparative analyses of Kickxellomycotina fungi.</title>
        <authorList>
            <person name="Reynolds N.K."/>
            <person name="Stajich J.E."/>
            <person name="Barry K."/>
            <person name="Grigoriev I.V."/>
            <person name="Crous P."/>
            <person name="Smith M.E."/>
        </authorList>
    </citation>
    <scope>NUCLEOTIDE SEQUENCE</scope>
    <source>
        <strain evidence="2">NBRC 32514</strain>
    </source>
</reference>
<gene>
    <name evidence="2" type="ORF">LPJ53_006460</name>
</gene>
<comment type="caution">
    <text evidence="2">The sequence shown here is derived from an EMBL/GenBank/DDBJ whole genome shotgun (WGS) entry which is preliminary data.</text>
</comment>
<evidence type="ECO:0000313" key="3">
    <source>
        <dbReference type="Proteomes" id="UP001149813"/>
    </source>
</evidence>
<feature type="non-terminal residue" evidence="2">
    <location>
        <position position="68"/>
    </location>
</feature>
<accession>A0A9W7XQ41</accession>
<proteinExistence type="predicted"/>
<dbReference type="EMBL" id="JANBOJ010000818">
    <property type="protein sequence ID" value="KAJ1718546.1"/>
    <property type="molecule type" value="Genomic_DNA"/>
</dbReference>
<name>A0A9W7XQ41_9FUNG</name>
<evidence type="ECO:0000256" key="1">
    <source>
        <dbReference type="SAM" id="MobiDB-lite"/>
    </source>
</evidence>
<feature type="non-terminal residue" evidence="2">
    <location>
        <position position="1"/>
    </location>
</feature>
<dbReference type="Proteomes" id="UP001149813">
    <property type="component" value="Unassembled WGS sequence"/>
</dbReference>
<evidence type="ECO:0000313" key="2">
    <source>
        <dbReference type="EMBL" id="KAJ1718546.1"/>
    </source>
</evidence>
<protein>
    <submittedName>
        <fullName evidence="2">Uncharacterized protein</fullName>
    </submittedName>
</protein>
<feature type="compositionally biased region" description="Basic residues" evidence="1">
    <location>
        <begin position="30"/>
        <end position="40"/>
    </location>
</feature>
<organism evidence="2 3">
    <name type="scientific">Coemansia erecta</name>
    <dbReference type="NCBI Taxonomy" id="147472"/>
    <lineage>
        <taxon>Eukaryota</taxon>
        <taxon>Fungi</taxon>
        <taxon>Fungi incertae sedis</taxon>
        <taxon>Zoopagomycota</taxon>
        <taxon>Kickxellomycotina</taxon>
        <taxon>Kickxellomycetes</taxon>
        <taxon>Kickxellales</taxon>
        <taxon>Kickxellaceae</taxon>
        <taxon>Coemansia</taxon>
    </lineage>
</organism>
<keyword evidence="3" id="KW-1185">Reference proteome</keyword>
<dbReference type="AlphaFoldDB" id="A0A9W7XQ41"/>
<sequence>GHAAQGEQQHLRHERRADRRRGGRPDAQVHRGRVPGRRHHQDAARKAVRRAQGPQGRAVGRGDQRQAV</sequence>